<evidence type="ECO:0000313" key="3">
    <source>
        <dbReference type="EMBL" id="MBT0773556.1"/>
    </source>
</evidence>
<dbReference type="SMART" id="SM00267">
    <property type="entry name" value="GGDEF"/>
    <property type="match status" value="1"/>
</dbReference>
<feature type="transmembrane region" description="Helical" evidence="1">
    <location>
        <begin position="55"/>
        <end position="72"/>
    </location>
</feature>
<feature type="transmembrane region" description="Helical" evidence="1">
    <location>
        <begin position="150"/>
        <end position="168"/>
    </location>
</feature>
<dbReference type="InterPro" id="IPR050469">
    <property type="entry name" value="Diguanylate_Cyclase"/>
</dbReference>
<evidence type="ECO:0000256" key="1">
    <source>
        <dbReference type="SAM" id="Phobius"/>
    </source>
</evidence>
<dbReference type="Gene3D" id="3.30.70.270">
    <property type="match status" value="1"/>
</dbReference>
<gene>
    <name evidence="3" type="ORF">KIH74_31715</name>
</gene>
<dbReference type="PANTHER" id="PTHR45138:SF9">
    <property type="entry name" value="DIGUANYLATE CYCLASE DGCM-RELATED"/>
    <property type="match status" value="1"/>
</dbReference>
<dbReference type="PROSITE" id="PS50887">
    <property type="entry name" value="GGDEF"/>
    <property type="match status" value="1"/>
</dbReference>
<feature type="transmembrane region" description="Helical" evidence="1">
    <location>
        <begin position="79"/>
        <end position="97"/>
    </location>
</feature>
<feature type="domain" description="GGDEF" evidence="2">
    <location>
        <begin position="214"/>
        <end position="347"/>
    </location>
</feature>
<sequence>MPERGRWRRLPLLCGAWEVPLAARAGTGMLLASAVLLVVDGLTTPYAGAAQVYNYLFPLLLAGFAVLLVWFGTRLPADAYLVIPLICSVVLTGMSFAKDDAGAPALLASTLPILYGAAILRAPGSYLLLLYNLASDAVLTFALLPPREAFRSMAYLVVVVGACSVLITRGGTATRQLTDLLRQQAGVDTLTGLVTRRVLDEAAQGAITAAQHPAGTALLLIDVDKFKTINDTWGHPVGDEALKHLAAVLAANMRPDAVIGRLGGDELAVLLPGCEYEVAVRRAQQLVTAVRATPLLLDDGQTLPLSVSIGVAHAPSENGELPGLYAAADASLYEAKRAGRDRVGVPG</sequence>
<keyword evidence="1" id="KW-0812">Transmembrane</keyword>
<dbReference type="PANTHER" id="PTHR45138">
    <property type="entry name" value="REGULATORY COMPONENTS OF SENSORY TRANSDUCTION SYSTEM"/>
    <property type="match status" value="1"/>
</dbReference>
<evidence type="ECO:0000259" key="2">
    <source>
        <dbReference type="PROSITE" id="PS50887"/>
    </source>
</evidence>
<keyword evidence="4" id="KW-1185">Reference proteome</keyword>
<accession>A0ABS5TRZ8</accession>
<dbReference type="SUPFAM" id="SSF55073">
    <property type="entry name" value="Nucleotide cyclase"/>
    <property type="match status" value="1"/>
</dbReference>
<name>A0ABS5TRZ8_9ACTN</name>
<dbReference type="Pfam" id="PF00990">
    <property type="entry name" value="GGDEF"/>
    <property type="match status" value="1"/>
</dbReference>
<dbReference type="EMBL" id="JAHBAY010000018">
    <property type="protein sequence ID" value="MBT0773556.1"/>
    <property type="molecule type" value="Genomic_DNA"/>
</dbReference>
<organism evidence="3 4">
    <name type="scientific">Kineosporia corallincola</name>
    <dbReference type="NCBI Taxonomy" id="2835133"/>
    <lineage>
        <taxon>Bacteria</taxon>
        <taxon>Bacillati</taxon>
        <taxon>Actinomycetota</taxon>
        <taxon>Actinomycetes</taxon>
        <taxon>Kineosporiales</taxon>
        <taxon>Kineosporiaceae</taxon>
        <taxon>Kineosporia</taxon>
    </lineage>
</organism>
<reference evidence="3 4" key="1">
    <citation type="submission" date="2021-05" db="EMBL/GenBank/DDBJ databases">
        <title>Kineosporia and Streptomyces sp. nov. two new marine actinobacteria isolated from Coral.</title>
        <authorList>
            <person name="Buangrab K."/>
            <person name="Sutthacheep M."/>
            <person name="Yeemin T."/>
            <person name="Harunari E."/>
            <person name="Igarashi Y."/>
            <person name="Kanchanasin P."/>
            <person name="Tanasupawat S."/>
            <person name="Phongsopitanun W."/>
        </authorList>
    </citation>
    <scope>NUCLEOTIDE SEQUENCE [LARGE SCALE GENOMIC DNA]</scope>
    <source>
        <strain evidence="3 4">J2-2</strain>
    </source>
</reference>
<keyword evidence="1" id="KW-1133">Transmembrane helix</keyword>
<keyword evidence="1" id="KW-0472">Membrane</keyword>
<dbReference type="CDD" id="cd01949">
    <property type="entry name" value="GGDEF"/>
    <property type="match status" value="1"/>
</dbReference>
<evidence type="ECO:0000313" key="4">
    <source>
        <dbReference type="Proteomes" id="UP001197247"/>
    </source>
</evidence>
<dbReference type="InterPro" id="IPR029787">
    <property type="entry name" value="Nucleotide_cyclase"/>
</dbReference>
<dbReference type="InterPro" id="IPR043128">
    <property type="entry name" value="Rev_trsase/Diguanyl_cyclase"/>
</dbReference>
<feature type="transmembrane region" description="Helical" evidence="1">
    <location>
        <begin position="21"/>
        <end position="43"/>
    </location>
</feature>
<proteinExistence type="predicted"/>
<dbReference type="RefSeq" id="WP_214160095.1">
    <property type="nucleotide sequence ID" value="NZ_JAHBAY010000018.1"/>
</dbReference>
<dbReference type="Proteomes" id="UP001197247">
    <property type="component" value="Unassembled WGS sequence"/>
</dbReference>
<protein>
    <submittedName>
        <fullName evidence="3">GGDEF domain-containing protein</fullName>
    </submittedName>
</protein>
<dbReference type="NCBIfam" id="TIGR00254">
    <property type="entry name" value="GGDEF"/>
    <property type="match status" value="1"/>
</dbReference>
<comment type="caution">
    <text evidence="3">The sequence shown here is derived from an EMBL/GenBank/DDBJ whole genome shotgun (WGS) entry which is preliminary data.</text>
</comment>
<dbReference type="InterPro" id="IPR000160">
    <property type="entry name" value="GGDEF_dom"/>
</dbReference>